<reference evidence="2 3" key="1">
    <citation type="journal article" date="2023" name="bioRxiv">
        <title>High-quality genome assemblies of four members of thePodospora anserinaspecies complex.</title>
        <authorList>
            <person name="Ament-Velasquez S.L."/>
            <person name="Vogan A.A."/>
            <person name="Wallerman O."/>
            <person name="Hartmann F."/>
            <person name="Gautier V."/>
            <person name="Silar P."/>
            <person name="Giraud T."/>
            <person name="Johannesson H."/>
        </authorList>
    </citation>
    <scope>NUCLEOTIDE SEQUENCE [LARGE SCALE GENOMIC DNA]</scope>
    <source>
        <strain evidence="2 3">CBS 415.72m</strain>
    </source>
</reference>
<dbReference type="PANTHER" id="PTHR28013">
    <property type="entry name" value="PROTEIN DCV1-RELATED"/>
    <property type="match status" value="1"/>
</dbReference>
<proteinExistence type="predicted"/>
<gene>
    <name evidence="2" type="ORF">QC762_201380</name>
</gene>
<dbReference type="Gene3D" id="1.20.140.150">
    <property type="match status" value="1"/>
</dbReference>
<feature type="transmembrane region" description="Helical" evidence="1">
    <location>
        <begin position="73"/>
        <end position="93"/>
    </location>
</feature>
<protein>
    <recommendedName>
        <fullName evidence="4">Pali-domain-containing protein</fullName>
    </recommendedName>
</protein>
<accession>A0ABR0GQA6</accession>
<dbReference type="InterPro" id="IPR051380">
    <property type="entry name" value="pH-response_reg_palI/RIM9"/>
</dbReference>
<evidence type="ECO:0008006" key="4">
    <source>
        <dbReference type="Google" id="ProtNLM"/>
    </source>
</evidence>
<comment type="caution">
    <text evidence="2">The sequence shown here is derived from an EMBL/GenBank/DDBJ whole genome shotgun (WGS) entry which is preliminary data.</text>
</comment>
<feature type="transmembrane region" description="Helical" evidence="1">
    <location>
        <begin position="284"/>
        <end position="309"/>
    </location>
</feature>
<dbReference type="EMBL" id="JAFFHA010000003">
    <property type="protein sequence ID" value="KAK4657833.1"/>
    <property type="molecule type" value="Genomic_DNA"/>
</dbReference>
<feature type="transmembrane region" description="Helical" evidence="1">
    <location>
        <begin position="233"/>
        <end position="256"/>
    </location>
</feature>
<dbReference type="Proteomes" id="UP001323405">
    <property type="component" value="Unassembled WGS sequence"/>
</dbReference>
<dbReference type="GeneID" id="87906935"/>
<dbReference type="InterPro" id="IPR009571">
    <property type="entry name" value="SUR7/Rim9-like_fungi"/>
</dbReference>
<evidence type="ECO:0000313" key="2">
    <source>
        <dbReference type="EMBL" id="KAK4657833.1"/>
    </source>
</evidence>
<dbReference type="RefSeq" id="XP_062746806.1">
    <property type="nucleotide sequence ID" value="XM_062887028.1"/>
</dbReference>
<feature type="transmembrane region" description="Helical" evidence="1">
    <location>
        <begin position="204"/>
        <end position="226"/>
    </location>
</feature>
<keyword evidence="1" id="KW-0812">Transmembrane</keyword>
<keyword evidence="3" id="KW-1185">Reference proteome</keyword>
<evidence type="ECO:0000256" key="1">
    <source>
        <dbReference type="SAM" id="Phobius"/>
    </source>
</evidence>
<organism evidence="2 3">
    <name type="scientific">Podospora pseudocomata</name>
    <dbReference type="NCBI Taxonomy" id="2093779"/>
    <lineage>
        <taxon>Eukaryota</taxon>
        <taxon>Fungi</taxon>
        <taxon>Dikarya</taxon>
        <taxon>Ascomycota</taxon>
        <taxon>Pezizomycotina</taxon>
        <taxon>Sordariomycetes</taxon>
        <taxon>Sordariomycetidae</taxon>
        <taxon>Sordariales</taxon>
        <taxon>Podosporaceae</taxon>
        <taxon>Podospora</taxon>
    </lineage>
</organism>
<dbReference type="PANTHER" id="PTHR28013:SF7">
    <property type="entry name" value="PALI-DOMAIN-CONTAINING PROTEIN"/>
    <property type="match status" value="1"/>
</dbReference>
<sequence length="343" mass="37401">MWLSVPCWAGGFPCFRVWALWDKYKKDIPAALDGGWISLSSHHPVILIRLYVCPTTVRLFKMARTGFIHHFGTFLLFSATVLLIITCISAPVVRSIALLKVELPDGGTNNGGFNFLPDIADGESGRNGNDPSVTFGVFGYCLNDVLGGQCPRRLGYSPLGIIQGLVGPNRGQSGNPNFSPEQTFGEFYSDNSVRTSRALTKAMVLHPIAAAFNFIAFILALGAGMVGSLLASLVAVLAFIITAVTCIIDFVLFGIVRSNLSNGWDSDDEDSLGLQVERVYYDNAAWMTLAAAVLSLVGAVVVFFSCCSGRIHKRRERKRAVKGEVPATDYGTPVAPRRRRRWF</sequence>
<keyword evidence="1" id="KW-1133">Transmembrane helix</keyword>
<name>A0ABR0GQA6_9PEZI</name>
<dbReference type="Pfam" id="PF06687">
    <property type="entry name" value="SUR7"/>
    <property type="match status" value="1"/>
</dbReference>
<keyword evidence="1" id="KW-0472">Membrane</keyword>
<evidence type="ECO:0000313" key="3">
    <source>
        <dbReference type="Proteomes" id="UP001323405"/>
    </source>
</evidence>